<keyword evidence="2" id="KW-1185">Reference proteome</keyword>
<organism evidence="1 2">
    <name type="scientific">Stentor coeruleus</name>
    <dbReference type="NCBI Taxonomy" id="5963"/>
    <lineage>
        <taxon>Eukaryota</taxon>
        <taxon>Sar</taxon>
        <taxon>Alveolata</taxon>
        <taxon>Ciliophora</taxon>
        <taxon>Postciliodesmatophora</taxon>
        <taxon>Heterotrichea</taxon>
        <taxon>Heterotrichida</taxon>
        <taxon>Stentoridae</taxon>
        <taxon>Stentor</taxon>
    </lineage>
</organism>
<evidence type="ECO:0000313" key="1">
    <source>
        <dbReference type="EMBL" id="OMJ92642.1"/>
    </source>
</evidence>
<dbReference type="AlphaFoldDB" id="A0A1R2CUH5"/>
<dbReference type="EMBL" id="MPUH01000057">
    <property type="protein sequence ID" value="OMJ92642.1"/>
    <property type="molecule type" value="Genomic_DNA"/>
</dbReference>
<protein>
    <submittedName>
        <fullName evidence="1">Uncharacterized protein</fullName>
    </submittedName>
</protein>
<evidence type="ECO:0000313" key="2">
    <source>
        <dbReference type="Proteomes" id="UP000187209"/>
    </source>
</evidence>
<comment type="caution">
    <text evidence="1">The sequence shown here is derived from an EMBL/GenBank/DDBJ whole genome shotgun (WGS) entry which is preliminary data.</text>
</comment>
<reference evidence="1 2" key="1">
    <citation type="submission" date="2016-11" db="EMBL/GenBank/DDBJ databases">
        <title>The macronuclear genome of Stentor coeruleus: a giant cell with tiny introns.</title>
        <authorList>
            <person name="Slabodnick M."/>
            <person name="Ruby J.G."/>
            <person name="Reiff S.B."/>
            <person name="Swart E.C."/>
            <person name="Gosai S."/>
            <person name="Prabakaran S."/>
            <person name="Witkowska E."/>
            <person name="Larue G.E."/>
            <person name="Fisher S."/>
            <person name="Freeman R.M."/>
            <person name="Gunawardena J."/>
            <person name="Chu W."/>
            <person name="Stover N.A."/>
            <person name="Gregory B.D."/>
            <person name="Nowacki M."/>
            <person name="Derisi J."/>
            <person name="Roy S.W."/>
            <person name="Marshall W.F."/>
            <person name="Sood P."/>
        </authorList>
    </citation>
    <scope>NUCLEOTIDE SEQUENCE [LARGE SCALE GENOMIC DNA]</scope>
    <source>
        <strain evidence="1">WM001</strain>
    </source>
</reference>
<gene>
    <name evidence="1" type="ORF">SteCoe_4514</name>
</gene>
<accession>A0A1R2CUH5</accession>
<proteinExistence type="predicted"/>
<name>A0A1R2CUH5_9CILI</name>
<sequence>MDQIGEIFSSIETNGNSTDRFFCRLISRSRSKRASSTPKSSYVDISVVKQKQFLMQKVRNTSVIKNYDSNIQFSQRVNRHKKTPKPTPIRVRSSKIPHEYFFFRAVDPFLNSKKLRFSNSTSNKTKLQESMKQIQCTGLLGFLRQNTQHSSPAKSQEKLELNIIIN</sequence>
<dbReference type="Proteomes" id="UP000187209">
    <property type="component" value="Unassembled WGS sequence"/>
</dbReference>